<dbReference type="PANTHER" id="PTHR10796:SF130">
    <property type="entry name" value="PATCHED DOMAIN-CONTAINING PROTEIN 3-LIKE PROTEIN"/>
    <property type="match status" value="1"/>
</dbReference>
<organism evidence="5 6">
    <name type="scientific">Gryllus longicercus</name>
    <dbReference type="NCBI Taxonomy" id="2509291"/>
    <lineage>
        <taxon>Eukaryota</taxon>
        <taxon>Metazoa</taxon>
        <taxon>Ecdysozoa</taxon>
        <taxon>Arthropoda</taxon>
        <taxon>Hexapoda</taxon>
        <taxon>Insecta</taxon>
        <taxon>Pterygota</taxon>
        <taxon>Neoptera</taxon>
        <taxon>Polyneoptera</taxon>
        <taxon>Orthoptera</taxon>
        <taxon>Ensifera</taxon>
        <taxon>Gryllidea</taxon>
        <taxon>Grylloidea</taxon>
        <taxon>Gryllidae</taxon>
        <taxon>Gryllinae</taxon>
        <taxon>Gryllus</taxon>
    </lineage>
</organism>
<feature type="transmembrane region" description="Helical" evidence="3">
    <location>
        <begin position="476"/>
        <end position="499"/>
    </location>
</feature>
<evidence type="ECO:0000256" key="1">
    <source>
        <dbReference type="ARBA" id="ARBA00005585"/>
    </source>
</evidence>
<keyword evidence="3" id="KW-1133">Transmembrane helix</keyword>
<keyword evidence="3" id="KW-0812">Transmembrane</keyword>
<dbReference type="EMBL" id="JAZDUA010000789">
    <property type="protein sequence ID" value="KAK7789302.1"/>
    <property type="molecule type" value="Genomic_DNA"/>
</dbReference>
<feature type="transmembrane region" description="Helical" evidence="3">
    <location>
        <begin position="797"/>
        <end position="830"/>
    </location>
</feature>
<evidence type="ECO:0000259" key="4">
    <source>
        <dbReference type="PROSITE" id="PS50156"/>
    </source>
</evidence>
<protein>
    <recommendedName>
        <fullName evidence="4">SSD domain-containing protein</fullName>
    </recommendedName>
</protein>
<evidence type="ECO:0000256" key="3">
    <source>
        <dbReference type="SAM" id="Phobius"/>
    </source>
</evidence>
<dbReference type="InterPro" id="IPR000731">
    <property type="entry name" value="SSD"/>
</dbReference>
<gene>
    <name evidence="5" type="ORF">R5R35_003617</name>
</gene>
<feature type="transmembrane region" description="Helical" evidence="3">
    <location>
        <begin position="836"/>
        <end position="863"/>
    </location>
</feature>
<feature type="compositionally biased region" description="Gly residues" evidence="2">
    <location>
        <begin position="157"/>
        <end position="171"/>
    </location>
</feature>
<name>A0AAN9V0G9_9ORTH</name>
<dbReference type="Gene3D" id="1.20.1640.10">
    <property type="entry name" value="Multidrug efflux transporter AcrB transmembrane domain"/>
    <property type="match status" value="2"/>
</dbReference>
<proteinExistence type="inferred from homology"/>
<feature type="transmembrane region" description="Helical" evidence="3">
    <location>
        <begin position="400"/>
        <end position="422"/>
    </location>
</feature>
<feature type="transmembrane region" description="Helical" evidence="3">
    <location>
        <begin position="35"/>
        <end position="55"/>
    </location>
</feature>
<feature type="region of interest" description="Disordered" evidence="2">
    <location>
        <begin position="144"/>
        <end position="182"/>
    </location>
</feature>
<comment type="caution">
    <text evidence="5">The sequence shown here is derived from an EMBL/GenBank/DDBJ whole genome shotgun (WGS) entry which is preliminary data.</text>
</comment>
<feature type="transmembrane region" description="Helical" evidence="3">
    <location>
        <begin position="911"/>
        <end position="939"/>
    </location>
</feature>
<evidence type="ECO:0000313" key="5">
    <source>
        <dbReference type="EMBL" id="KAK7789302.1"/>
    </source>
</evidence>
<feature type="transmembrane region" description="Helical" evidence="3">
    <location>
        <begin position="506"/>
        <end position="530"/>
    </location>
</feature>
<feature type="transmembrane region" description="Helical" evidence="3">
    <location>
        <begin position="569"/>
        <end position="595"/>
    </location>
</feature>
<reference evidence="5 6" key="1">
    <citation type="submission" date="2024-03" db="EMBL/GenBank/DDBJ databases">
        <title>The genome assembly and annotation of the cricket Gryllus longicercus Weissman &amp; Gray.</title>
        <authorList>
            <person name="Szrajer S."/>
            <person name="Gray D."/>
            <person name="Ylla G."/>
        </authorList>
    </citation>
    <scope>NUCLEOTIDE SEQUENCE [LARGE SCALE GENOMIC DNA]</scope>
    <source>
        <strain evidence="5">DAG 2021-001</strain>
        <tissue evidence="5">Whole body minus gut</tissue>
    </source>
</reference>
<sequence length="983" mass="108055">MDAPRGRRRCRDVSGAVVGGLELFFYRYGRAIGRHPWRFVGACAALAAVAALGVLRFRQEKHPLRLWIPPSSDFARDTEWLMTQFREGYRVQAVLATADDVLQPRVLRQLADIHQAIVAISADGAVWESVCFRIPVISMNLRRKREAGGEGGEDDGGGGGGEGGGGGGGGEGDPEPDGLGLGLGASVGDLEGDFNLADDLEPRADDGWPDFDPSVVLPIGMYCHIVDSLETGCLASSVLELWKYNATQVAGLTKAQILAALNTTIGPVLGHPTDFRRLLGAVRRDARGHVVSAGAVLSLYMLRVNFSAVNMDESGNEAGTADWATGAVLAWEKSFLEVMQRAAADVQGMKVYYEAGRSYGDISAAAMFQDMDKLAIGIVLMFVYVQVILSNFNMVEFRFLLANVGLVCVGLAFVVAVGLCSLMGISYGPVHTALPFLLLGIGVDDMFVIMACWRNLTPAERQLRLAERMGRTLQHAGPSITITSLTDVVAFLVGASTILPSLQSFCLYAAMGVLITYIFQATLFVAFFVLDERRVQSARNGLLFCVRHRDYKPNACSQVNYSKKIFHKVYANGILTLPGQILVILITIGFTAISIKGNFELKQKFDPIWFLSEKTHLYQFIKERSYYYPDMGQDAGVYFGSLNYSVELPKIRNLIAEFKNQTDILKDVEDWYGGFEVYVNKNFNIRLPEENLTKADFHYLLSRYLFSPSGASFQKNFRFNGTLKCGEPAPPITVSSFDFKFKLFHGPEESLPAMNRVKHLVKKANFTTGDRFATVWGKIFANWVTDEVIDTELYRNLILACVCVMICTVVLIVNLVTCFFVFVCVMLTLVNVAGMMYFWGLTIDIVSCIGLELAAGLCVDYAAHIGHTFLTCSGTRRERALKTVVDIGPAILSGGVATLLALAVLANSESYIFVSFFKIFLLVVLFGLFHGVVFLPVVLSFIGPAPYQSSCNLDVQLQANKLYDLCDQIKDGKEKTPSFEEPS</sequence>
<feature type="transmembrane region" description="Helical" evidence="3">
    <location>
        <begin position="434"/>
        <end position="456"/>
    </location>
</feature>
<dbReference type="Proteomes" id="UP001378592">
    <property type="component" value="Unassembled WGS sequence"/>
</dbReference>
<keyword evidence="6" id="KW-1185">Reference proteome</keyword>
<dbReference type="GO" id="GO:0016020">
    <property type="term" value="C:membrane"/>
    <property type="evidence" value="ECO:0007669"/>
    <property type="project" value="TreeGrafter"/>
</dbReference>
<dbReference type="AlphaFoldDB" id="A0AAN9V0G9"/>
<comment type="similarity">
    <text evidence="1">Belongs to the patched family.</text>
</comment>
<dbReference type="PANTHER" id="PTHR10796">
    <property type="entry name" value="PATCHED-RELATED"/>
    <property type="match status" value="1"/>
</dbReference>
<keyword evidence="3" id="KW-0472">Membrane</keyword>
<feature type="domain" description="SSD" evidence="4">
    <location>
        <begin position="370"/>
        <end position="530"/>
    </location>
</feature>
<accession>A0AAN9V0G9</accession>
<dbReference type="InterPro" id="IPR051697">
    <property type="entry name" value="Patched_domain-protein"/>
</dbReference>
<evidence type="ECO:0000256" key="2">
    <source>
        <dbReference type="SAM" id="MobiDB-lite"/>
    </source>
</evidence>
<dbReference type="SUPFAM" id="SSF82866">
    <property type="entry name" value="Multidrug efflux transporter AcrB transmembrane domain"/>
    <property type="match status" value="2"/>
</dbReference>
<dbReference type="InterPro" id="IPR053958">
    <property type="entry name" value="HMGCR/SNAP/NPC1-like_SSD"/>
</dbReference>
<feature type="transmembrane region" description="Helical" evidence="3">
    <location>
        <begin position="884"/>
        <end position="905"/>
    </location>
</feature>
<feature type="transmembrane region" description="Helical" evidence="3">
    <location>
        <begin position="374"/>
        <end position="394"/>
    </location>
</feature>
<dbReference type="PROSITE" id="PS50156">
    <property type="entry name" value="SSD"/>
    <property type="match status" value="1"/>
</dbReference>
<dbReference type="Pfam" id="PF12349">
    <property type="entry name" value="Sterol-sensing"/>
    <property type="match status" value="1"/>
</dbReference>
<evidence type="ECO:0000313" key="6">
    <source>
        <dbReference type="Proteomes" id="UP001378592"/>
    </source>
</evidence>